<dbReference type="Proteomes" id="UP000821866">
    <property type="component" value="Unassembled WGS sequence"/>
</dbReference>
<keyword evidence="3" id="KW-1185">Reference proteome</keyword>
<dbReference type="AlphaFoldDB" id="A0A9J6DVQ6"/>
<feature type="region of interest" description="Disordered" evidence="1">
    <location>
        <begin position="53"/>
        <end position="82"/>
    </location>
</feature>
<evidence type="ECO:0000313" key="3">
    <source>
        <dbReference type="Proteomes" id="UP000821866"/>
    </source>
</evidence>
<reference evidence="2" key="1">
    <citation type="journal article" date="2020" name="Cell">
        <title>Large-Scale Comparative Analyses of Tick Genomes Elucidate Their Genetic Diversity and Vector Capacities.</title>
        <authorList>
            <consortium name="Tick Genome and Microbiome Consortium (TIGMIC)"/>
            <person name="Jia N."/>
            <person name="Wang J."/>
            <person name="Shi W."/>
            <person name="Du L."/>
            <person name="Sun Y."/>
            <person name="Zhan W."/>
            <person name="Jiang J.F."/>
            <person name="Wang Q."/>
            <person name="Zhang B."/>
            <person name="Ji P."/>
            <person name="Bell-Sakyi L."/>
            <person name="Cui X.M."/>
            <person name="Yuan T.T."/>
            <person name="Jiang B.G."/>
            <person name="Yang W.F."/>
            <person name="Lam T.T."/>
            <person name="Chang Q.C."/>
            <person name="Ding S.J."/>
            <person name="Wang X.J."/>
            <person name="Zhu J.G."/>
            <person name="Ruan X.D."/>
            <person name="Zhao L."/>
            <person name="Wei J.T."/>
            <person name="Ye R.Z."/>
            <person name="Que T.C."/>
            <person name="Du C.H."/>
            <person name="Zhou Y.H."/>
            <person name="Cheng J.X."/>
            <person name="Dai P.F."/>
            <person name="Guo W.B."/>
            <person name="Han X.H."/>
            <person name="Huang E.J."/>
            <person name="Li L.F."/>
            <person name="Wei W."/>
            <person name="Gao Y.C."/>
            <person name="Liu J.Z."/>
            <person name="Shao H.Z."/>
            <person name="Wang X."/>
            <person name="Wang C.C."/>
            <person name="Yang T.C."/>
            <person name="Huo Q.B."/>
            <person name="Li W."/>
            <person name="Chen H.Y."/>
            <person name="Chen S.E."/>
            <person name="Zhou L.G."/>
            <person name="Ni X.B."/>
            <person name="Tian J.H."/>
            <person name="Sheng Y."/>
            <person name="Liu T."/>
            <person name="Pan Y.S."/>
            <person name="Xia L.Y."/>
            <person name="Li J."/>
            <person name="Zhao F."/>
            <person name="Cao W.C."/>
        </authorList>
    </citation>
    <scope>NUCLEOTIDE SEQUENCE</scope>
    <source>
        <strain evidence="2">Rmic-2018</strain>
    </source>
</reference>
<sequence>MACVAEVVRQELRRAFSLPELPSDQRSVSYASAVRRHTPVSYNSSPLAYRDVSQGPYNEPWAPAPNPPQPYPQPNVPMQTAPLYTPPTSASWSQATMLSLSAYLGFSPLTSSPQQPTIAKLLNVPAHKSSRRLKNKAVPTGQPLRTNAALA</sequence>
<protein>
    <submittedName>
        <fullName evidence="2">Uncharacterized protein</fullName>
    </submittedName>
</protein>
<name>A0A9J6DVQ6_RHIMP</name>
<comment type="caution">
    <text evidence="2">The sequence shown here is derived from an EMBL/GenBank/DDBJ whole genome shotgun (WGS) entry which is preliminary data.</text>
</comment>
<accession>A0A9J6DVQ6</accession>
<proteinExistence type="predicted"/>
<evidence type="ECO:0000256" key="1">
    <source>
        <dbReference type="SAM" id="MobiDB-lite"/>
    </source>
</evidence>
<reference evidence="2" key="2">
    <citation type="submission" date="2021-09" db="EMBL/GenBank/DDBJ databases">
        <authorList>
            <person name="Jia N."/>
            <person name="Wang J."/>
            <person name="Shi W."/>
            <person name="Du L."/>
            <person name="Sun Y."/>
            <person name="Zhan W."/>
            <person name="Jiang J."/>
            <person name="Wang Q."/>
            <person name="Zhang B."/>
            <person name="Ji P."/>
            <person name="Sakyi L.B."/>
            <person name="Cui X."/>
            <person name="Yuan T."/>
            <person name="Jiang B."/>
            <person name="Yang W."/>
            <person name="Lam T.T.-Y."/>
            <person name="Chang Q."/>
            <person name="Ding S."/>
            <person name="Wang X."/>
            <person name="Zhu J."/>
            <person name="Ruan X."/>
            <person name="Zhao L."/>
            <person name="Wei J."/>
            <person name="Que T."/>
            <person name="Du C."/>
            <person name="Cheng J."/>
            <person name="Dai P."/>
            <person name="Han X."/>
            <person name="Huang E."/>
            <person name="Gao Y."/>
            <person name="Liu J."/>
            <person name="Shao H."/>
            <person name="Ye R."/>
            <person name="Li L."/>
            <person name="Wei W."/>
            <person name="Wang X."/>
            <person name="Wang C."/>
            <person name="Huo Q."/>
            <person name="Li W."/>
            <person name="Guo W."/>
            <person name="Chen H."/>
            <person name="Chen S."/>
            <person name="Zhou L."/>
            <person name="Zhou L."/>
            <person name="Ni X."/>
            <person name="Tian J."/>
            <person name="Zhou Y."/>
            <person name="Sheng Y."/>
            <person name="Liu T."/>
            <person name="Pan Y."/>
            <person name="Xia L."/>
            <person name="Li J."/>
            <person name="Zhao F."/>
            <person name="Cao W."/>
        </authorList>
    </citation>
    <scope>NUCLEOTIDE SEQUENCE</scope>
    <source>
        <strain evidence="2">Rmic-2018</strain>
        <tissue evidence="2">Larvae</tissue>
    </source>
</reference>
<feature type="compositionally biased region" description="Pro residues" evidence="1">
    <location>
        <begin position="62"/>
        <end position="75"/>
    </location>
</feature>
<evidence type="ECO:0000313" key="2">
    <source>
        <dbReference type="EMBL" id="KAH8025808.1"/>
    </source>
</evidence>
<dbReference type="EMBL" id="JABSTU010000007">
    <property type="protein sequence ID" value="KAH8025808.1"/>
    <property type="molecule type" value="Genomic_DNA"/>
</dbReference>
<organism evidence="2 3">
    <name type="scientific">Rhipicephalus microplus</name>
    <name type="common">Cattle tick</name>
    <name type="synonym">Boophilus microplus</name>
    <dbReference type="NCBI Taxonomy" id="6941"/>
    <lineage>
        <taxon>Eukaryota</taxon>
        <taxon>Metazoa</taxon>
        <taxon>Ecdysozoa</taxon>
        <taxon>Arthropoda</taxon>
        <taxon>Chelicerata</taxon>
        <taxon>Arachnida</taxon>
        <taxon>Acari</taxon>
        <taxon>Parasitiformes</taxon>
        <taxon>Ixodida</taxon>
        <taxon>Ixodoidea</taxon>
        <taxon>Ixodidae</taxon>
        <taxon>Rhipicephalinae</taxon>
        <taxon>Rhipicephalus</taxon>
        <taxon>Boophilus</taxon>
    </lineage>
</organism>
<gene>
    <name evidence="2" type="ORF">HPB51_012130</name>
</gene>
<feature type="region of interest" description="Disordered" evidence="1">
    <location>
        <begin position="128"/>
        <end position="151"/>
    </location>
</feature>